<reference evidence="1 2" key="1">
    <citation type="submission" date="2023-10" db="EMBL/GenBank/DDBJ databases">
        <title>Development of a sustainable strategy for remediation of hydrocarbon-contaminated territories based on the waste exchange concept.</title>
        <authorList>
            <person name="Krivoruchko A."/>
        </authorList>
    </citation>
    <scope>NUCLEOTIDE SEQUENCE [LARGE SCALE GENOMIC DNA]</scope>
    <source>
        <strain evidence="1 2">IEGM 1203</strain>
    </source>
</reference>
<keyword evidence="2" id="KW-1185">Reference proteome</keyword>
<evidence type="ECO:0000313" key="1">
    <source>
        <dbReference type="EMBL" id="MDV6266664.1"/>
    </source>
</evidence>
<organism evidence="1 2">
    <name type="scientific">Rhodococcus globerulus</name>
    <dbReference type="NCBI Taxonomy" id="33008"/>
    <lineage>
        <taxon>Bacteria</taxon>
        <taxon>Bacillati</taxon>
        <taxon>Actinomycetota</taxon>
        <taxon>Actinomycetes</taxon>
        <taxon>Mycobacteriales</taxon>
        <taxon>Nocardiaceae</taxon>
        <taxon>Rhodococcus</taxon>
    </lineage>
</organism>
<sequence length="60" mass="5928">MISLGVEASDTSKCQGAVAVDRASTSTDVVAGCDVQAGVASAHLTFSPALASGIELFSRA</sequence>
<comment type="caution">
    <text evidence="1">The sequence shown here is derived from an EMBL/GenBank/DDBJ whole genome shotgun (WGS) entry which is preliminary data.</text>
</comment>
<proteinExistence type="predicted"/>
<protein>
    <submittedName>
        <fullName evidence="1">Uncharacterized protein</fullName>
    </submittedName>
</protein>
<name>A0ABU4BRD1_RHOGO</name>
<evidence type="ECO:0000313" key="2">
    <source>
        <dbReference type="Proteomes" id="UP001185927"/>
    </source>
</evidence>
<dbReference type="EMBL" id="JAWLKB010000003">
    <property type="protein sequence ID" value="MDV6266664.1"/>
    <property type="molecule type" value="Genomic_DNA"/>
</dbReference>
<gene>
    <name evidence="1" type="ORF">R3Q16_08620</name>
</gene>
<dbReference type="Proteomes" id="UP001185927">
    <property type="component" value="Unassembled WGS sequence"/>
</dbReference>
<dbReference type="RefSeq" id="WP_141485000.1">
    <property type="nucleotide sequence ID" value="NZ_CP079698.1"/>
</dbReference>
<accession>A0ABU4BRD1</accession>